<feature type="compositionally biased region" description="Acidic residues" evidence="1">
    <location>
        <begin position="185"/>
        <end position="197"/>
    </location>
</feature>
<evidence type="ECO:0000256" key="1">
    <source>
        <dbReference type="SAM" id="MobiDB-lite"/>
    </source>
</evidence>
<dbReference type="RefSeq" id="WP_121218402.1">
    <property type="nucleotide sequence ID" value="NZ_RBIG01000001.1"/>
</dbReference>
<feature type="compositionally biased region" description="Basic and acidic residues" evidence="1">
    <location>
        <begin position="168"/>
        <end position="177"/>
    </location>
</feature>
<protein>
    <submittedName>
        <fullName evidence="2">Uncharacterized protein</fullName>
    </submittedName>
</protein>
<organism evidence="2 3">
    <name type="scientific">Oceanibaculum indicum</name>
    <dbReference type="NCBI Taxonomy" id="526216"/>
    <lineage>
        <taxon>Bacteria</taxon>
        <taxon>Pseudomonadati</taxon>
        <taxon>Pseudomonadota</taxon>
        <taxon>Alphaproteobacteria</taxon>
        <taxon>Rhodospirillales</taxon>
        <taxon>Oceanibaculaceae</taxon>
        <taxon>Oceanibaculum</taxon>
    </lineage>
</organism>
<name>A0A420WR13_9PROT</name>
<sequence length="225" mass="24870">MTSTTAKVRVKVKAYKKAIIEFHDALAALRDRITDIKSEIAMVEQAAPSLEEVEAKIDQWIAQRASNWDCLGRTFATATGTGPTVDYDPFRASDVHEVNRLPLALCALVPERIKAAMMGDARAALDVAPMQLTAPERHEKLQQLRSDLFAMEVDEERMICDAEEAGLDVDRRPDADPRAVLAVDDQPEGDGDEAADDDAALIDRIAGDDQRLRNQLIRATKEDDD</sequence>
<gene>
    <name evidence="2" type="ORF">BCL74_1276</name>
</gene>
<evidence type="ECO:0000313" key="3">
    <source>
        <dbReference type="Proteomes" id="UP000277424"/>
    </source>
</evidence>
<dbReference type="AlphaFoldDB" id="A0A420WR13"/>
<dbReference type="Proteomes" id="UP000277424">
    <property type="component" value="Unassembled WGS sequence"/>
</dbReference>
<feature type="region of interest" description="Disordered" evidence="1">
    <location>
        <begin position="168"/>
        <end position="197"/>
    </location>
</feature>
<comment type="caution">
    <text evidence="2">The sequence shown here is derived from an EMBL/GenBank/DDBJ whole genome shotgun (WGS) entry which is preliminary data.</text>
</comment>
<proteinExistence type="predicted"/>
<dbReference type="EMBL" id="RBIG01000001">
    <property type="protein sequence ID" value="RKQ73487.1"/>
    <property type="molecule type" value="Genomic_DNA"/>
</dbReference>
<reference evidence="2 3" key="1">
    <citation type="submission" date="2018-10" db="EMBL/GenBank/DDBJ databases">
        <title>Comparative analysis of microorganisms from saline springs in Andes Mountain Range, Colombia.</title>
        <authorList>
            <person name="Rubin E."/>
        </authorList>
    </citation>
    <scope>NUCLEOTIDE SEQUENCE [LARGE SCALE GENOMIC DNA]</scope>
    <source>
        <strain evidence="2 3">USBA 36</strain>
    </source>
</reference>
<evidence type="ECO:0000313" key="2">
    <source>
        <dbReference type="EMBL" id="RKQ73487.1"/>
    </source>
</evidence>
<accession>A0A420WR13</accession>